<feature type="domain" description="Large ribosomal subunit protein uL6 alpha-beta" evidence="6">
    <location>
        <begin position="108"/>
        <end position="182"/>
    </location>
</feature>
<dbReference type="Gene3D" id="3.90.930.12">
    <property type="entry name" value="Ribosomal protein L6, alpha-beta domain"/>
    <property type="match status" value="2"/>
</dbReference>
<gene>
    <name evidence="7" type="primary">rpl6p</name>
    <name evidence="5" type="synonym">rpl6</name>
    <name evidence="7" type="ORF">NCAV_0816</name>
</gene>
<evidence type="ECO:0000313" key="8">
    <source>
        <dbReference type="Proteomes" id="UP000236248"/>
    </source>
</evidence>
<dbReference type="Proteomes" id="UP000236248">
    <property type="component" value="Chromosome NCAV"/>
</dbReference>
<evidence type="ECO:0000259" key="6">
    <source>
        <dbReference type="Pfam" id="PF00347"/>
    </source>
</evidence>
<organism evidence="7 8">
    <name type="scientific">Candidatus Nitrosocaldus cavascurensis</name>
    <dbReference type="NCBI Taxonomy" id="2058097"/>
    <lineage>
        <taxon>Archaea</taxon>
        <taxon>Nitrososphaerota</taxon>
        <taxon>Nitrososphaeria</taxon>
        <taxon>Candidatus Nitrosocaldales</taxon>
        <taxon>Candidatus Nitrosocaldaceae</taxon>
        <taxon>Candidatus Nitrosocaldus</taxon>
    </lineage>
</organism>
<dbReference type="Pfam" id="PF00347">
    <property type="entry name" value="Ribosomal_L6"/>
    <property type="match status" value="2"/>
</dbReference>
<keyword evidence="8" id="KW-1185">Reference proteome</keyword>
<dbReference type="PANTHER" id="PTHR11655:SF16">
    <property type="entry name" value="60S RIBOSOMAL PROTEIN L9"/>
    <property type="match status" value="1"/>
</dbReference>
<evidence type="ECO:0000256" key="5">
    <source>
        <dbReference type="HAMAP-Rule" id="MF_01365"/>
    </source>
</evidence>
<dbReference type="PIRSF" id="PIRSF002162">
    <property type="entry name" value="Ribosomal_L6"/>
    <property type="match status" value="1"/>
</dbReference>
<dbReference type="RefSeq" id="WP_103287246.1">
    <property type="nucleotide sequence ID" value="NZ_LT981265.1"/>
</dbReference>
<feature type="domain" description="Large ribosomal subunit protein uL6 alpha-beta" evidence="6">
    <location>
        <begin position="20"/>
        <end position="96"/>
    </location>
</feature>
<dbReference type="InterPro" id="IPR019907">
    <property type="entry name" value="Ribosomal_uL6_arc"/>
</dbReference>
<dbReference type="NCBIfam" id="TIGR03653">
    <property type="entry name" value="uL6_arch"/>
    <property type="match status" value="1"/>
</dbReference>
<dbReference type="InterPro" id="IPR036789">
    <property type="entry name" value="Ribosomal_uL6-like_a/b-dom_sf"/>
</dbReference>
<protein>
    <recommendedName>
        <fullName evidence="5">Large ribosomal subunit protein uL6</fullName>
    </recommendedName>
</protein>
<accession>A0A2K5AQV5</accession>
<evidence type="ECO:0000256" key="3">
    <source>
        <dbReference type="ARBA" id="ARBA00022980"/>
    </source>
</evidence>
<evidence type="ECO:0000256" key="1">
    <source>
        <dbReference type="ARBA" id="ARBA00022730"/>
    </source>
</evidence>
<comment type="similarity">
    <text evidence="5">Belongs to the universal ribosomal protein uL6 family.</text>
</comment>
<proteinExistence type="inferred from homology"/>
<dbReference type="InterPro" id="IPR000702">
    <property type="entry name" value="Ribosomal_uL6-like"/>
</dbReference>
<keyword evidence="3 5" id="KW-0689">Ribosomal protein</keyword>
<evidence type="ECO:0000313" key="7">
    <source>
        <dbReference type="EMBL" id="SPC33994.1"/>
    </source>
</evidence>
<dbReference type="HAMAP" id="MF_01365_A">
    <property type="entry name" value="Ribosomal_uL6_A"/>
    <property type="match status" value="1"/>
</dbReference>
<comment type="subunit">
    <text evidence="5">Part of the 50S ribosomal subunit.</text>
</comment>
<keyword evidence="1 5" id="KW-0699">rRNA-binding</keyword>
<dbReference type="EMBL" id="LT981265">
    <property type="protein sequence ID" value="SPC33994.1"/>
    <property type="molecule type" value="Genomic_DNA"/>
</dbReference>
<dbReference type="GO" id="GO:0002181">
    <property type="term" value="P:cytoplasmic translation"/>
    <property type="evidence" value="ECO:0007669"/>
    <property type="project" value="TreeGrafter"/>
</dbReference>
<dbReference type="GeneID" id="41594875"/>
<dbReference type="AlphaFoldDB" id="A0A2K5AQV5"/>
<evidence type="ECO:0000256" key="2">
    <source>
        <dbReference type="ARBA" id="ARBA00022884"/>
    </source>
</evidence>
<comment type="function">
    <text evidence="5">This protein binds to the 23S rRNA, and is important in its secondary structure. It is located near the subunit interface in the base of the L7/L12 stalk, and near the tRNA binding site of the peptidyltransferase center.</text>
</comment>
<dbReference type="InterPro" id="IPR020040">
    <property type="entry name" value="Ribosomal_uL6_a/b-dom"/>
</dbReference>
<sequence length="192" mass="21042">MSISKESVKESIALEAVVDVPDGVQVSMNGRTLEVKGPKGKVSKDLSKIHVDIRVDGSSVRIRPLLARGKPRRKDKAIVNTMHSIVRNMIEGVLHGYTYKLKIVHAHFPISVKVKGKQVLIENFIGERSPRVAEIVGDCKVSVEGEDVIVKGISLEDVAQTAANIENATSIKGKDIRVFLDGIYIYAKEKGM</sequence>
<dbReference type="SUPFAM" id="SSF56053">
    <property type="entry name" value="Ribosomal protein L6"/>
    <property type="match status" value="2"/>
</dbReference>
<dbReference type="GO" id="GO:0022625">
    <property type="term" value="C:cytosolic large ribosomal subunit"/>
    <property type="evidence" value="ECO:0007669"/>
    <property type="project" value="UniProtKB-UniRule"/>
</dbReference>
<dbReference type="NCBIfam" id="NF004037">
    <property type="entry name" value="PRK05518.1"/>
    <property type="match status" value="1"/>
</dbReference>
<keyword evidence="2 5" id="KW-0694">RNA-binding</keyword>
<dbReference type="GO" id="GO:0003735">
    <property type="term" value="F:structural constituent of ribosome"/>
    <property type="evidence" value="ECO:0007669"/>
    <property type="project" value="UniProtKB-UniRule"/>
</dbReference>
<dbReference type="GO" id="GO:0019843">
    <property type="term" value="F:rRNA binding"/>
    <property type="evidence" value="ECO:0007669"/>
    <property type="project" value="UniProtKB-UniRule"/>
</dbReference>
<evidence type="ECO:0000256" key="4">
    <source>
        <dbReference type="ARBA" id="ARBA00023274"/>
    </source>
</evidence>
<name>A0A2K5AQV5_9ARCH</name>
<dbReference type="PANTHER" id="PTHR11655">
    <property type="entry name" value="60S/50S RIBOSOMAL PROTEIN L6/L9"/>
    <property type="match status" value="1"/>
</dbReference>
<dbReference type="KEGG" id="ncv:NCAV_0816"/>
<dbReference type="FunFam" id="3.90.930.12:FF:000008">
    <property type="entry name" value="50S ribosomal protein L6"/>
    <property type="match status" value="1"/>
</dbReference>
<reference evidence="8" key="1">
    <citation type="submission" date="2018-01" db="EMBL/GenBank/DDBJ databases">
        <authorList>
            <person name="Kerou L M."/>
        </authorList>
    </citation>
    <scope>NUCLEOTIDE SEQUENCE [LARGE SCALE GENOMIC DNA]</scope>
    <source>
        <strain evidence="8">SCU2</strain>
    </source>
</reference>
<keyword evidence="4 5" id="KW-0687">Ribonucleoprotein</keyword>